<keyword evidence="2" id="KW-1185">Reference proteome</keyword>
<accession>A0A8J9VGA8</accession>
<reference evidence="1" key="1">
    <citation type="submission" date="2021-12" db="EMBL/GenBank/DDBJ databases">
        <authorList>
            <person name="Martin H S."/>
        </authorList>
    </citation>
    <scope>NUCLEOTIDE SEQUENCE</scope>
</reference>
<dbReference type="Proteomes" id="UP000838878">
    <property type="component" value="Chromosome 13"/>
</dbReference>
<dbReference type="EMBL" id="OV170233">
    <property type="protein sequence ID" value="CAH0718825.1"/>
    <property type="molecule type" value="Genomic_DNA"/>
</dbReference>
<dbReference type="AlphaFoldDB" id="A0A8J9VGA8"/>
<evidence type="ECO:0000313" key="2">
    <source>
        <dbReference type="Proteomes" id="UP000838878"/>
    </source>
</evidence>
<name>A0A8J9VGA8_9NEOP</name>
<feature type="non-terminal residue" evidence="1">
    <location>
        <position position="118"/>
    </location>
</feature>
<organism evidence="1 2">
    <name type="scientific">Brenthis ino</name>
    <name type="common">lesser marbled fritillary</name>
    <dbReference type="NCBI Taxonomy" id="405034"/>
    <lineage>
        <taxon>Eukaryota</taxon>
        <taxon>Metazoa</taxon>
        <taxon>Ecdysozoa</taxon>
        <taxon>Arthropoda</taxon>
        <taxon>Hexapoda</taxon>
        <taxon>Insecta</taxon>
        <taxon>Pterygota</taxon>
        <taxon>Neoptera</taxon>
        <taxon>Endopterygota</taxon>
        <taxon>Lepidoptera</taxon>
        <taxon>Glossata</taxon>
        <taxon>Ditrysia</taxon>
        <taxon>Papilionoidea</taxon>
        <taxon>Nymphalidae</taxon>
        <taxon>Heliconiinae</taxon>
        <taxon>Argynnini</taxon>
        <taxon>Brenthis</taxon>
    </lineage>
</organism>
<sequence>MDGFLGLNVRRSEAIYVCPRFLLVQEVERSLDLDSNAGMGTRDCEDAPVRSRRRCAAFRPSVSLYRERAAVVVEGARVRSRFLSAVIRGFLSAVHVSPTNALIYDARTPVTKQILNVM</sequence>
<protein>
    <submittedName>
        <fullName evidence="1">Uncharacterized protein</fullName>
    </submittedName>
</protein>
<proteinExistence type="predicted"/>
<evidence type="ECO:0000313" key="1">
    <source>
        <dbReference type="EMBL" id="CAH0718825.1"/>
    </source>
</evidence>
<dbReference type="OrthoDB" id="7485493at2759"/>
<gene>
    <name evidence="1" type="ORF">BINO364_LOCUS5245</name>
</gene>